<dbReference type="GO" id="GO:0016787">
    <property type="term" value="F:hydrolase activity"/>
    <property type="evidence" value="ECO:0007669"/>
    <property type="project" value="UniProtKB-KW"/>
</dbReference>
<dbReference type="InterPro" id="IPR027417">
    <property type="entry name" value="P-loop_NTPase"/>
</dbReference>
<dbReference type="GO" id="GO:0043138">
    <property type="term" value="F:3'-5' DNA helicase activity"/>
    <property type="evidence" value="ECO:0007669"/>
    <property type="project" value="UniProtKB-EC"/>
</dbReference>
<evidence type="ECO:0000256" key="3">
    <source>
        <dbReference type="ARBA" id="ARBA00022801"/>
    </source>
</evidence>
<evidence type="ECO:0000259" key="10">
    <source>
        <dbReference type="PROSITE" id="PS51192"/>
    </source>
</evidence>
<dbReference type="PRINTS" id="PR00851">
    <property type="entry name" value="XRODRMPGMNTB"/>
</dbReference>
<accession>A0A1X7IIW6</accession>
<dbReference type="Pfam" id="PF04851">
    <property type="entry name" value="ResIII"/>
    <property type="match status" value="1"/>
</dbReference>
<evidence type="ECO:0000256" key="1">
    <source>
        <dbReference type="ARBA" id="ARBA00006637"/>
    </source>
</evidence>
<keyword evidence="3" id="KW-0378">Hydrolase</keyword>
<evidence type="ECO:0000313" key="13">
    <source>
        <dbReference type="Proteomes" id="UP000193834"/>
    </source>
</evidence>
<evidence type="ECO:0000256" key="8">
    <source>
        <dbReference type="ARBA" id="ARBA00034808"/>
    </source>
</evidence>
<dbReference type="Gene3D" id="3.40.50.300">
    <property type="entry name" value="P-loop containing nucleotide triphosphate hydrolases"/>
    <property type="match status" value="2"/>
</dbReference>
<evidence type="ECO:0000256" key="6">
    <source>
        <dbReference type="ARBA" id="ARBA00023235"/>
    </source>
</evidence>
<dbReference type="PROSITE" id="PS51194">
    <property type="entry name" value="HELICASE_CTER"/>
    <property type="match status" value="1"/>
</dbReference>
<evidence type="ECO:0000256" key="2">
    <source>
        <dbReference type="ARBA" id="ARBA00022741"/>
    </source>
</evidence>
<dbReference type="Pfam" id="PF16203">
    <property type="entry name" value="ERCC3_RAD25_C"/>
    <property type="match status" value="1"/>
</dbReference>
<dbReference type="RefSeq" id="WP_176228828.1">
    <property type="nucleotide sequence ID" value="NZ_FXAZ01000001.1"/>
</dbReference>
<keyword evidence="6" id="KW-0413">Isomerase</keyword>
<reference evidence="12 13" key="1">
    <citation type="submission" date="2017-04" db="EMBL/GenBank/DDBJ databases">
        <authorList>
            <person name="Afonso C.L."/>
            <person name="Miller P.J."/>
            <person name="Scott M.A."/>
            <person name="Spackman E."/>
            <person name="Goraichik I."/>
            <person name="Dimitrov K.M."/>
            <person name="Suarez D.L."/>
            <person name="Swayne D.E."/>
        </authorList>
    </citation>
    <scope>NUCLEOTIDE SEQUENCE [LARGE SCALE GENOMIC DNA]</scope>
    <source>
        <strain evidence="12 13">11</strain>
    </source>
</reference>
<dbReference type="SMART" id="SM00487">
    <property type="entry name" value="DEXDc"/>
    <property type="match status" value="1"/>
</dbReference>
<dbReference type="InterPro" id="IPR006935">
    <property type="entry name" value="Helicase/UvrB_N"/>
</dbReference>
<comment type="catalytic activity">
    <reaction evidence="9">
        <text>ATP + H2O = ADP + phosphate + H(+)</text>
        <dbReference type="Rhea" id="RHEA:13065"/>
        <dbReference type="ChEBI" id="CHEBI:15377"/>
        <dbReference type="ChEBI" id="CHEBI:15378"/>
        <dbReference type="ChEBI" id="CHEBI:30616"/>
        <dbReference type="ChEBI" id="CHEBI:43474"/>
        <dbReference type="ChEBI" id="CHEBI:456216"/>
        <dbReference type="EC" id="5.6.2.4"/>
    </reaction>
</comment>
<evidence type="ECO:0000256" key="9">
    <source>
        <dbReference type="ARBA" id="ARBA00048988"/>
    </source>
</evidence>
<dbReference type="NCBIfam" id="NF045503">
    <property type="entry name" value="repair_heli_XPB"/>
    <property type="match status" value="1"/>
</dbReference>
<dbReference type="STRING" id="1852522.SAMN06295960_0488"/>
<proteinExistence type="inferred from homology"/>
<dbReference type="InterPro" id="IPR032830">
    <property type="entry name" value="XPB/Ssl2_N"/>
</dbReference>
<dbReference type="InterPro" id="IPR032438">
    <property type="entry name" value="ERCC3_RAD25_C"/>
</dbReference>
<gene>
    <name evidence="12" type="ORF">SAMN06295960_0488</name>
</gene>
<dbReference type="SMART" id="SM00490">
    <property type="entry name" value="HELICc"/>
    <property type="match status" value="1"/>
</dbReference>
<evidence type="ECO:0000256" key="5">
    <source>
        <dbReference type="ARBA" id="ARBA00022840"/>
    </source>
</evidence>
<keyword evidence="13" id="KW-1185">Reference proteome</keyword>
<evidence type="ECO:0000259" key="11">
    <source>
        <dbReference type="PROSITE" id="PS51194"/>
    </source>
</evidence>
<keyword evidence="5" id="KW-0067">ATP-binding</keyword>
<sequence>MGSFDLVVQQDMTILVYANSPLYEDMRQALQRFAQLVKHPAGIHTFKMSSITLWNAASAGMESEEVIALLEQHASTPVPMKVKQDIQLWMGRYGLFTLEGEEGAGILELTCTDRAVLERMIQDGELGLMFSGRMSEHTAWVQAKHRGRLKRDLARAGYPVVDRVGYREGERLAFSLAVTIAEGKPFELRSYQQEAIQAFVGSEQVLGGDGVVVLPCGAGKTVVGIGAIAALQSETLILTSNATSVKQWKSELLKKTTLREDQIGTYTANEKQVRPITISTYQMMTFRRPDEEEWIHMHLFHERNWGLLIYDEVHLLPAPVFRTTADLQAARRLGLTATLIREDGCEQDVFSLIGPKRYEKPWKQLEQEGWIAKVHCVEVRVGMEEHLSECYHTASERDKARLAGENVQKGQVVDRLLKRHSSEPTLIIGQYLNQLKTLAERLHIPLMTGKTPQEEREELYRQFRSGQIRQLIVSKVANFAVDLPDATIAIQISGSYGSRQEEAQRLGRVLRAKADGRDAYFYSVVTDQSKEQEFARKRQLFLLEQGYTYDVMKGEGVYEACGAIEHASEGES</sequence>
<dbReference type="AlphaFoldDB" id="A0A1X7IIW6"/>
<dbReference type="InterPro" id="IPR014001">
    <property type="entry name" value="Helicase_ATP-bd"/>
</dbReference>
<dbReference type="PROSITE" id="PS51192">
    <property type="entry name" value="HELICASE_ATP_BIND_1"/>
    <property type="match status" value="1"/>
</dbReference>
<dbReference type="InterPro" id="IPR001650">
    <property type="entry name" value="Helicase_C-like"/>
</dbReference>
<comment type="similarity">
    <text evidence="1">Belongs to the helicase family. RAD25/XPB subfamily.</text>
</comment>
<keyword evidence="4" id="KW-0347">Helicase</keyword>
<comment type="catalytic activity">
    <reaction evidence="7">
        <text>Couples ATP hydrolysis with the unwinding of duplex DNA by translocating in the 3'-5' direction.</text>
        <dbReference type="EC" id="5.6.2.4"/>
    </reaction>
</comment>
<dbReference type="EC" id="5.6.2.4" evidence="8"/>
<evidence type="ECO:0000256" key="7">
    <source>
        <dbReference type="ARBA" id="ARBA00034617"/>
    </source>
</evidence>
<dbReference type="GO" id="GO:0003677">
    <property type="term" value="F:DNA binding"/>
    <property type="evidence" value="ECO:0007669"/>
    <property type="project" value="InterPro"/>
</dbReference>
<organism evidence="12 13">
    <name type="scientific">Paenibacillus aquistagni</name>
    <dbReference type="NCBI Taxonomy" id="1852522"/>
    <lineage>
        <taxon>Bacteria</taxon>
        <taxon>Bacillati</taxon>
        <taxon>Bacillota</taxon>
        <taxon>Bacilli</taxon>
        <taxon>Bacillales</taxon>
        <taxon>Paenibacillaceae</taxon>
        <taxon>Paenibacillus</taxon>
    </lineage>
</organism>
<dbReference type="Pfam" id="PF13625">
    <property type="entry name" value="Helicase_C_3"/>
    <property type="match status" value="1"/>
</dbReference>
<evidence type="ECO:0000313" key="12">
    <source>
        <dbReference type="EMBL" id="SMG14533.1"/>
    </source>
</evidence>
<feature type="domain" description="Helicase C-terminal" evidence="11">
    <location>
        <begin position="412"/>
        <end position="555"/>
    </location>
</feature>
<dbReference type="InterPro" id="IPR050615">
    <property type="entry name" value="ATP-dep_DNA_Helicase"/>
</dbReference>
<dbReference type="PANTHER" id="PTHR11274:SF0">
    <property type="entry name" value="GENERAL TRANSCRIPTION AND DNA REPAIR FACTOR IIH HELICASE SUBUNIT XPB"/>
    <property type="match status" value="1"/>
</dbReference>
<dbReference type="PANTHER" id="PTHR11274">
    <property type="entry name" value="RAD25/XP-B DNA REPAIR HELICASE"/>
    <property type="match status" value="1"/>
</dbReference>
<protein>
    <recommendedName>
        <fullName evidence="8">DNA 3'-5' helicase</fullName>
        <ecNumber evidence="8">5.6.2.4</ecNumber>
    </recommendedName>
</protein>
<dbReference type="GO" id="GO:0005524">
    <property type="term" value="F:ATP binding"/>
    <property type="evidence" value="ECO:0007669"/>
    <property type="project" value="UniProtKB-KW"/>
</dbReference>
<dbReference type="SUPFAM" id="SSF52540">
    <property type="entry name" value="P-loop containing nucleoside triphosphate hydrolases"/>
    <property type="match status" value="2"/>
</dbReference>
<dbReference type="EMBL" id="FXAZ01000001">
    <property type="protein sequence ID" value="SMG14533.1"/>
    <property type="molecule type" value="Genomic_DNA"/>
</dbReference>
<keyword evidence="2" id="KW-0547">Nucleotide-binding</keyword>
<name>A0A1X7IIW6_9BACL</name>
<dbReference type="CDD" id="cd18789">
    <property type="entry name" value="SF2_C_XPB"/>
    <property type="match status" value="1"/>
</dbReference>
<evidence type="ECO:0000256" key="4">
    <source>
        <dbReference type="ARBA" id="ARBA00022806"/>
    </source>
</evidence>
<feature type="domain" description="Helicase ATP-binding" evidence="10">
    <location>
        <begin position="201"/>
        <end position="357"/>
    </location>
</feature>
<dbReference type="Proteomes" id="UP000193834">
    <property type="component" value="Unassembled WGS sequence"/>
</dbReference>